<dbReference type="RefSeq" id="WP_118001519.1">
    <property type="nucleotide sequence ID" value="NZ_QSGQ01000010.1"/>
</dbReference>
<evidence type="ECO:0000313" key="9">
    <source>
        <dbReference type="EMBL" id="RHB36270.1"/>
    </source>
</evidence>
<reference evidence="9 10" key="1">
    <citation type="submission" date="2018-08" db="EMBL/GenBank/DDBJ databases">
        <title>A genome reference for cultivated species of the human gut microbiota.</title>
        <authorList>
            <person name="Zou Y."/>
            <person name="Xue W."/>
            <person name="Luo G."/>
        </authorList>
    </citation>
    <scope>NUCLEOTIDE SEQUENCE [LARGE SCALE GENOMIC DNA]</scope>
    <source>
        <strain evidence="9 10">AM40-15AC</strain>
    </source>
</reference>
<keyword evidence="4 7" id="KW-0812">Transmembrane</keyword>
<accession>A0A413VRJ1</accession>
<evidence type="ECO:0000256" key="6">
    <source>
        <dbReference type="ARBA" id="ARBA00023136"/>
    </source>
</evidence>
<keyword evidence="2 7" id="KW-0813">Transport</keyword>
<dbReference type="PROSITE" id="PS50928">
    <property type="entry name" value="ABC_TM1"/>
    <property type="match status" value="1"/>
</dbReference>
<name>A0A413VRJ1_9FIRM</name>
<protein>
    <submittedName>
        <fullName evidence="9">ABC transporter permease</fullName>
    </submittedName>
</protein>
<dbReference type="Gene3D" id="1.10.3720.10">
    <property type="entry name" value="MetI-like"/>
    <property type="match status" value="1"/>
</dbReference>
<keyword evidence="5 7" id="KW-1133">Transmembrane helix</keyword>
<dbReference type="Pfam" id="PF00528">
    <property type="entry name" value="BPD_transp_1"/>
    <property type="match status" value="1"/>
</dbReference>
<dbReference type="InterPro" id="IPR045621">
    <property type="entry name" value="BPD_transp_1_N"/>
</dbReference>
<evidence type="ECO:0000256" key="1">
    <source>
        <dbReference type="ARBA" id="ARBA00004651"/>
    </source>
</evidence>
<sequence>MCKYVLKRVLYMFATMFVIITLTFAAMKAIPGDPIAAKYDKASPEVRVRIEKIYGLDKSKTEQYFVYMKNILQGEWGLSIAQPSKTANKIIEETAPASARLGVTALVWGLLIGVLCGIISGAKRNSIWDIIITIITTLGIAVPNFVIASVLQYTFTYRFPILPPIGWETHGSWLILDRYIILPAVALAFGSIATYSKYMRESVTEVLKEDYVLLARAKGLSKNKIMLKYVLRNAILPIVTISAQQVAMLLTGSVVIESIFSIPGIGKYFVNSVTQRDYTVIMAVTIFYSFIYMLSMFVMDLLYYKVDPRIRLE</sequence>
<feature type="transmembrane region" description="Helical" evidence="7">
    <location>
        <begin position="101"/>
        <end position="119"/>
    </location>
</feature>
<dbReference type="InterPro" id="IPR035906">
    <property type="entry name" value="MetI-like_sf"/>
</dbReference>
<comment type="caution">
    <text evidence="9">The sequence shown here is derived from an EMBL/GenBank/DDBJ whole genome shotgun (WGS) entry which is preliminary data.</text>
</comment>
<comment type="subcellular location">
    <subcellularLocation>
        <location evidence="1 7">Cell membrane</location>
        <topology evidence="1 7">Multi-pass membrane protein</topology>
    </subcellularLocation>
</comment>
<dbReference type="Proteomes" id="UP000284883">
    <property type="component" value="Unassembled WGS sequence"/>
</dbReference>
<proteinExistence type="inferred from homology"/>
<comment type="similarity">
    <text evidence="7">Belongs to the binding-protein-dependent transport system permease family.</text>
</comment>
<dbReference type="InterPro" id="IPR000515">
    <property type="entry name" value="MetI-like"/>
</dbReference>
<dbReference type="Pfam" id="PF19300">
    <property type="entry name" value="BPD_transp_1_N"/>
    <property type="match status" value="1"/>
</dbReference>
<dbReference type="PANTHER" id="PTHR43163:SF6">
    <property type="entry name" value="DIPEPTIDE TRANSPORT SYSTEM PERMEASE PROTEIN DPPB-RELATED"/>
    <property type="match status" value="1"/>
</dbReference>
<feature type="transmembrane region" description="Helical" evidence="7">
    <location>
        <begin position="9"/>
        <end position="30"/>
    </location>
</feature>
<feature type="transmembrane region" description="Helical" evidence="7">
    <location>
        <begin position="131"/>
        <end position="155"/>
    </location>
</feature>
<dbReference type="SUPFAM" id="SSF161098">
    <property type="entry name" value="MetI-like"/>
    <property type="match status" value="1"/>
</dbReference>
<feature type="transmembrane region" description="Helical" evidence="7">
    <location>
        <begin position="234"/>
        <end position="260"/>
    </location>
</feature>
<feature type="transmembrane region" description="Helical" evidence="7">
    <location>
        <begin position="175"/>
        <end position="195"/>
    </location>
</feature>
<dbReference type="CDD" id="cd06261">
    <property type="entry name" value="TM_PBP2"/>
    <property type="match status" value="1"/>
</dbReference>
<evidence type="ECO:0000256" key="2">
    <source>
        <dbReference type="ARBA" id="ARBA00022448"/>
    </source>
</evidence>
<organism evidence="9 10">
    <name type="scientific">Dorea formicigenerans</name>
    <dbReference type="NCBI Taxonomy" id="39486"/>
    <lineage>
        <taxon>Bacteria</taxon>
        <taxon>Bacillati</taxon>
        <taxon>Bacillota</taxon>
        <taxon>Clostridia</taxon>
        <taxon>Lachnospirales</taxon>
        <taxon>Lachnospiraceae</taxon>
        <taxon>Dorea</taxon>
    </lineage>
</organism>
<dbReference type="PANTHER" id="PTHR43163">
    <property type="entry name" value="DIPEPTIDE TRANSPORT SYSTEM PERMEASE PROTEIN DPPB-RELATED"/>
    <property type="match status" value="1"/>
</dbReference>
<evidence type="ECO:0000256" key="7">
    <source>
        <dbReference type="RuleBase" id="RU363032"/>
    </source>
</evidence>
<dbReference type="GO" id="GO:0005886">
    <property type="term" value="C:plasma membrane"/>
    <property type="evidence" value="ECO:0007669"/>
    <property type="project" value="UniProtKB-SubCell"/>
</dbReference>
<evidence type="ECO:0000256" key="4">
    <source>
        <dbReference type="ARBA" id="ARBA00022692"/>
    </source>
</evidence>
<keyword evidence="6 7" id="KW-0472">Membrane</keyword>
<gene>
    <name evidence="9" type="ORF">DW885_13215</name>
</gene>
<feature type="domain" description="ABC transmembrane type-1" evidence="8">
    <location>
        <begin position="95"/>
        <end position="303"/>
    </location>
</feature>
<dbReference type="GO" id="GO:0055085">
    <property type="term" value="P:transmembrane transport"/>
    <property type="evidence" value="ECO:0007669"/>
    <property type="project" value="InterPro"/>
</dbReference>
<dbReference type="AlphaFoldDB" id="A0A413VRJ1"/>
<dbReference type="EMBL" id="QSGQ01000010">
    <property type="protein sequence ID" value="RHB36270.1"/>
    <property type="molecule type" value="Genomic_DNA"/>
</dbReference>
<evidence type="ECO:0000256" key="3">
    <source>
        <dbReference type="ARBA" id="ARBA00022475"/>
    </source>
</evidence>
<keyword evidence="3" id="KW-1003">Cell membrane</keyword>
<evidence type="ECO:0000259" key="8">
    <source>
        <dbReference type="PROSITE" id="PS50928"/>
    </source>
</evidence>
<evidence type="ECO:0000256" key="5">
    <source>
        <dbReference type="ARBA" id="ARBA00022989"/>
    </source>
</evidence>
<feature type="transmembrane region" description="Helical" evidence="7">
    <location>
        <begin position="280"/>
        <end position="304"/>
    </location>
</feature>
<evidence type="ECO:0000313" key="10">
    <source>
        <dbReference type="Proteomes" id="UP000284883"/>
    </source>
</evidence>